<keyword evidence="8 12" id="KW-0805">Transcription regulation</keyword>
<dbReference type="GO" id="GO:0051539">
    <property type="term" value="F:4 iron, 4 sulfur cluster binding"/>
    <property type="evidence" value="ECO:0007669"/>
    <property type="project" value="UniProtKB-UniRule"/>
</dbReference>
<evidence type="ECO:0000256" key="8">
    <source>
        <dbReference type="ARBA" id="ARBA00023015"/>
    </source>
</evidence>
<dbReference type="GO" id="GO:0046872">
    <property type="term" value="F:metal ion binding"/>
    <property type="evidence" value="ECO:0007669"/>
    <property type="project" value="UniProtKB-KW"/>
</dbReference>
<evidence type="ECO:0000313" key="16">
    <source>
        <dbReference type="Proteomes" id="UP000245711"/>
    </source>
</evidence>
<reference evidence="15 16" key="1">
    <citation type="submission" date="2017-05" db="EMBL/GenBank/DDBJ databases">
        <title>Isolation of Rhodococcus sp. S2-17 biodegrading of BP-3.</title>
        <authorList>
            <person name="Lee Y."/>
            <person name="Kim K.H."/>
            <person name="Chun B.H."/>
            <person name="Jung H.S."/>
            <person name="Jeon C.O."/>
        </authorList>
    </citation>
    <scope>NUCLEOTIDE SEQUENCE [LARGE SCALE GENOMIC DNA]</scope>
    <source>
        <strain evidence="15 16">S2-17</strain>
    </source>
</reference>
<evidence type="ECO:0000256" key="5">
    <source>
        <dbReference type="ARBA" id="ARBA00022723"/>
    </source>
</evidence>
<feature type="binding site" evidence="12">
    <location>
        <position position="52"/>
    </location>
    <ligand>
        <name>[4Fe-4S] cluster</name>
        <dbReference type="ChEBI" id="CHEBI:49883"/>
    </ligand>
</feature>
<evidence type="ECO:0000256" key="3">
    <source>
        <dbReference type="ARBA" id="ARBA00022485"/>
    </source>
</evidence>
<evidence type="ECO:0000256" key="2">
    <source>
        <dbReference type="ARBA" id="ARBA00006597"/>
    </source>
</evidence>
<evidence type="ECO:0000256" key="4">
    <source>
        <dbReference type="ARBA" id="ARBA00022490"/>
    </source>
</evidence>
<evidence type="ECO:0000256" key="10">
    <source>
        <dbReference type="ARBA" id="ARBA00023157"/>
    </source>
</evidence>
<dbReference type="PANTHER" id="PTHR38839">
    <property type="entry name" value="TRANSCRIPTIONAL REGULATOR WHID-RELATED"/>
    <property type="match status" value="1"/>
</dbReference>
<feature type="domain" description="4Fe-4S Wbl-type" evidence="14">
    <location>
        <begin position="18"/>
        <end position="82"/>
    </location>
</feature>
<proteinExistence type="inferred from homology"/>
<comment type="PTM">
    <text evidence="12">Upon Fe-S cluster removal intramolecular disulfide bonds are formed.</text>
</comment>
<keyword evidence="3 12" id="KW-0004">4Fe-4S</keyword>
<dbReference type="PROSITE" id="PS51674">
    <property type="entry name" value="4FE4S_WBL"/>
    <property type="match status" value="1"/>
</dbReference>
<organism evidence="15 16">
    <name type="scientific">Rhodococcus oxybenzonivorans</name>
    <dbReference type="NCBI Taxonomy" id="1990687"/>
    <lineage>
        <taxon>Bacteria</taxon>
        <taxon>Bacillati</taxon>
        <taxon>Actinomycetota</taxon>
        <taxon>Actinomycetes</taxon>
        <taxon>Mycobacteriales</taxon>
        <taxon>Nocardiaceae</taxon>
        <taxon>Rhodococcus</taxon>
    </lineage>
</organism>
<comment type="similarity">
    <text evidence="2 12">Belongs to the WhiB family.</text>
</comment>
<dbReference type="HAMAP" id="MF_01479">
    <property type="entry name" value="WhiB"/>
    <property type="match status" value="1"/>
</dbReference>
<gene>
    <name evidence="12" type="primary">whiB</name>
    <name evidence="15" type="ORF">CBI38_09920</name>
</gene>
<keyword evidence="6 12" id="KW-0408">Iron</keyword>
<feature type="binding site" evidence="12">
    <location>
        <position position="58"/>
    </location>
    <ligand>
        <name>[4Fe-4S] cluster</name>
        <dbReference type="ChEBI" id="CHEBI:49883"/>
    </ligand>
</feature>
<evidence type="ECO:0000313" key="15">
    <source>
        <dbReference type="EMBL" id="AWK71855.1"/>
    </source>
</evidence>
<dbReference type="OrthoDB" id="4469003at2"/>
<dbReference type="GO" id="GO:0045892">
    <property type="term" value="P:negative regulation of DNA-templated transcription"/>
    <property type="evidence" value="ECO:0007669"/>
    <property type="project" value="TreeGrafter"/>
</dbReference>
<evidence type="ECO:0000256" key="11">
    <source>
        <dbReference type="ARBA" id="ARBA00023163"/>
    </source>
</evidence>
<feature type="compositionally biased region" description="Basic residues" evidence="13">
    <location>
        <begin position="82"/>
        <end position="95"/>
    </location>
</feature>
<evidence type="ECO:0000256" key="1">
    <source>
        <dbReference type="ARBA" id="ARBA00004496"/>
    </source>
</evidence>
<keyword evidence="4 12" id="KW-0963">Cytoplasm</keyword>
<dbReference type="GO" id="GO:0047134">
    <property type="term" value="F:protein-disulfide reductase [NAD(P)H] activity"/>
    <property type="evidence" value="ECO:0007669"/>
    <property type="project" value="TreeGrafter"/>
</dbReference>
<dbReference type="Pfam" id="PF02467">
    <property type="entry name" value="Whib"/>
    <property type="match status" value="1"/>
</dbReference>
<sequence length="141" mass="15880">MPDHPHHLFNLAWQGRASCRGADTEIFFSPDGERGSTRAQRERTAKQVCQDCPVLADCRAHAFTAAESYGIWGGMSENERARHTRRTRRTARHRGNTPATAAPQPRERHRDHSSAVNRNGRAAAPPEPSLHRHADGVRQFR</sequence>
<evidence type="ECO:0000259" key="14">
    <source>
        <dbReference type="PROSITE" id="PS51674"/>
    </source>
</evidence>
<comment type="function">
    <text evidence="12">Acts as a transcriptional regulator. Probably redox-responsive. The apo- but not holo-form probably binds DNA.</text>
</comment>
<dbReference type="GO" id="GO:0005737">
    <property type="term" value="C:cytoplasm"/>
    <property type="evidence" value="ECO:0007669"/>
    <property type="project" value="UniProtKB-SubCell"/>
</dbReference>
<evidence type="ECO:0000256" key="6">
    <source>
        <dbReference type="ARBA" id="ARBA00023004"/>
    </source>
</evidence>
<accession>A0A2S2BT99</accession>
<comment type="PTM">
    <text evidence="12">The Fe-S cluster can be nitrosylated by nitric oxide (NO).</text>
</comment>
<name>A0A2S2BT99_9NOCA</name>
<dbReference type="PANTHER" id="PTHR38839:SF5">
    <property type="entry name" value="TRANSCRIPTIONAL REGULATOR WHID"/>
    <property type="match status" value="1"/>
</dbReference>
<dbReference type="KEGG" id="roz:CBI38_09920"/>
<comment type="cofactor">
    <cofactor evidence="12">
        <name>[4Fe-4S] cluster</name>
        <dbReference type="ChEBI" id="CHEBI:49883"/>
    </cofactor>
    <text evidence="12">Binds 1 [4Fe-4S] cluster per subunit. Following nitrosylation of the [4Fe-4S] cluster binds 1 [4Fe-8(NO)] cluster per subunit.</text>
</comment>
<feature type="binding site" evidence="12">
    <location>
        <position position="19"/>
    </location>
    <ligand>
        <name>[4Fe-4S] cluster</name>
        <dbReference type="ChEBI" id="CHEBI:49883"/>
    </ligand>
</feature>
<feature type="compositionally biased region" description="Basic and acidic residues" evidence="13">
    <location>
        <begin position="129"/>
        <end position="141"/>
    </location>
</feature>
<dbReference type="EMBL" id="CP021354">
    <property type="protein sequence ID" value="AWK71855.1"/>
    <property type="molecule type" value="Genomic_DNA"/>
</dbReference>
<evidence type="ECO:0000256" key="13">
    <source>
        <dbReference type="SAM" id="MobiDB-lite"/>
    </source>
</evidence>
<dbReference type="AlphaFoldDB" id="A0A2S2BT99"/>
<keyword evidence="9 12" id="KW-0238">DNA-binding</keyword>
<protein>
    <recommendedName>
        <fullName evidence="12">Transcriptional regulator WhiB</fullName>
    </recommendedName>
</protein>
<keyword evidence="7 12" id="KW-0411">Iron-sulfur</keyword>
<evidence type="ECO:0000256" key="12">
    <source>
        <dbReference type="HAMAP-Rule" id="MF_01479"/>
    </source>
</evidence>
<evidence type="ECO:0000256" key="7">
    <source>
        <dbReference type="ARBA" id="ARBA00023014"/>
    </source>
</evidence>
<dbReference type="GO" id="GO:0045454">
    <property type="term" value="P:cell redox homeostasis"/>
    <property type="evidence" value="ECO:0007669"/>
    <property type="project" value="TreeGrafter"/>
</dbReference>
<dbReference type="RefSeq" id="WP_109328491.1">
    <property type="nucleotide sequence ID" value="NZ_CP021354.1"/>
</dbReference>
<dbReference type="GO" id="GO:0035731">
    <property type="term" value="F:dinitrosyl-iron complex binding"/>
    <property type="evidence" value="ECO:0007669"/>
    <property type="project" value="UniProtKB-UniRule"/>
</dbReference>
<feature type="binding site" evidence="12">
    <location>
        <position position="49"/>
    </location>
    <ligand>
        <name>[4Fe-4S] cluster</name>
        <dbReference type="ChEBI" id="CHEBI:49883"/>
    </ligand>
</feature>
<evidence type="ECO:0000256" key="9">
    <source>
        <dbReference type="ARBA" id="ARBA00023125"/>
    </source>
</evidence>
<feature type="region of interest" description="Disordered" evidence="13">
    <location>
        <begin position="73"/>
        <end position="141"/>
    </location>
</feature>
<keyword evidence="16" id="KW-1185">Reference proteome</keyword>
<dbReference type="InterPro" id="IPR034768">
    <property type="entry name" value="4FE4S_WBL"/>
</dbReference>
<dbReference type="GO" id="GO:0003677">
    <property type="term" value="F:DNA binding"/>
    <property type="evidence" value="ECO:0007669"/>
    <property type="project" value="UniProtKB-UniRule"/>
</dbReference>
<dbReference type="InterPro" id="IPR003482">
    <property type="entry name" value="Whib"/>
</dbReference>
<keyword evidence="11 12" id="KW-0804">Transcription</keyword>
<dbReference type="Proteomes" id="UP000245711">
    <property type="component" value="Chromosome"/>
</dbReference>
<comment type="subcellular location">
    <subcellularLocation>
        <location evidence="1 12">Cytoplasm</location>
    </subcellularLocation>
</comment>
<keyword evidence="5 12" id="KW-0479">Metal-binding</keyword>
<keyword evidence="10 12" id="KW-1015">Disulfide bond</keyword>